<evidence type="ECO:0000256" key="3">
    <source>
        <dbReference type="ARBA" id="ARBA00008939"/>
    </source>
</evidence>
<dbReference type="GO" id="GO:0005743">
    <property type="term" value="C:mitochondrial inner membrane"/>
    <property type="evidence" value="ECO:0007669"/>
    <property type="project" value="UniProtKB-SubCell"/>
</dbReference>
<accession>A0AAE0EZ06</accession>
<dbReference type="InterPro" id="IPR016464">
    <property type="entry name" value="NADH_Ub_cplx-1_asu_su-2"/>
</dbReference>
<dbReference type="Gene3D" id="3.40.30.10">
    <property type="entry name" value="Glutaredoxin"/>
    <property type="match status" value="1"/>
</dbReference>
<evidence type="ECO:0000313" key="13">
    <source>
        <dbReference type="Proteomes" id="UP001190700"/>
    </source>
</evidence>
<dbReference type="InterPro" id="IPR036249">
    <property type="entry name" value="Thioredoxin-like_sf"/>
</dbReference>
<evidence type="ECO:0000256" key="2">
    <source>
        <dbReference type="ARBA" id="ARBA00004443"/>
    </source>
</evidence>
<evidence type="ECO:0000256" key="8">
    <source>
        <dbReference type="ARBA" id="ARBA00023128"/>
    </source>
</evidence>
<evidence type="ECO:0000313" key="12">
    <source>
        <dbReference type="EMBL" id="KAK3245407.1"/>
    </source>
</evidence>
<evidence type="ECO:0000256" key="9">
    <source>
        <dbReference type="ARBA" id="ARBA00023136"/>
    </source>
</evidence>
<keyword evidence="5" id="KW-0679">Respiratory chain</keyword>
<feature type="disulfide bond" description="Redox-active" evidence="10">
    <location>
        <begin position="16"/>
        <end position="50"/>
    </location>
</feature>
<dbReference type="SUPFAM" id="SSF52833">
    <property type="entry name" value="Thioredoxin-like"/>
    <property type="match status" value="1"/>
</dbReference>
<reference evidence="12 13" key="1">
    <citation type="journal article" date="2015" name="Genome Biol. Evol.">
        <title>Comparative Genomics of a Bacterivorous Green Alga Reveals Evolutionary Causalities and Consequences of Phago-Mixotrophic Mode of Nutrition.</title>
        <authorList>
            <person name="Burns J.A."/>
            <person name="Paasch A."/>
            <person name="Narechania A."/>
            <person name="Kim E."/>
        </authorList>
    </citation>
    <scope>NUCLEOTIDE SEQUENCE [LARGE SCALE GENOMIC DNA]</scope>
    <source>
        <strain evidence="12 13">PLY_AMNH</strain>
    </source>
</reference>
<evidence type="ECO:0000259" key="11">
    <source>
        <dbReference type="SMART" id="SM00916"/>
    </source>
</evidence>
<keyword evidence="9" id="KW-0472">Membrane</keyword>
<dbReference type="AlphaFoldDB" id="A0AAE0EZ06"/>
<evidence type="ECO:0000256" key="1">
    <source>
        <dbReference type="ARBA" id="ARBA00003195"/>
    </source>
</evidence>
<evidence type="ECO:0000256" key="4">
    <source>
        <dbReference type="ARBA" id="ARBA00022448"/>
    </source>
</evidence>
<dbReference type="Proteomes" id="UP001190700">
    <property type="component" value="Unassembled WGS sequence"/>
</dbReference>
<evidence type="ECO:0000256" key="10">
    <source>
        <dbReference type="PIRSR" id="PIRSR005822-1"/>
    </source>
</evidence>
<comment type="similarity">
    <text evidence="3">Belongs to the complex I NDUFA2 subunit family.</text>
</comment>
<keyword evidence="8" id="KW-0496">Mitochondrion</keyword>
<keyword evidence="6" id="KW-0999">Mitochondrion inner membrane</keyword>
<sequence length="89" mass="9806">MSAIPKTVAELRFHFCQSSAASVGIRNFIVKAYKEMKGANPNLPILVRECTGVEPKIWARYDFGREESVSVSGMDEASVKSTLDGLLKK</sequence>
<dbReference type="PANTHER" id="PTHR12878">
    <property type="entry name" value="NADH-UBIQUINONE OXIDOREDUCTASE B8 SUBUNIT"/>
    <property type="match status" value="1"/>
</dbReference>
<protein>
    <recommendedName>
        <fullName evidence="11">Ribosomal protein/NADH dehydrogenase domain-containing protein</fullName>
    </recommendedName>
</protein>
<keyword evidence="7" id="KW-0249">Electron transport</keyword>
<dbReference type="InterPro" id="IPR007741">
    <property type="entry name" value="Ribosomal_mL43/mS25/NADH_DH"/>
</dbReference>
<keyword evidence="4" id="KW-0813">Transport</keyword>
<gene>
    <name evidence="12" type="ORF">CYMTET_45022</name>
</gene>
<proteinExistence type="inferred from homology"/>
<dbReference type="Pfam" id="PF05047">
    <property type="entry name" value="L51_S25_CI-B8"/>
    <property type="match status" value="1"/>
</dbReference>
<keyword evidence="10" id="KW-1015">Disulfide bond</keyword>
<keyword evidence="13" id="KW-1185">Reference proteome</keyword>
<comment type="subcellular location">
    <subcellularLocation>
        <location evidence="2">Mitochondrion inner membrane</location>
        <topology evidence="2">Peripheral membrane protein</topology>
        <orientation evidence="2">Matrix side</orientation>
    </subcellularLocation>
</comment>
<name>A0AAE0EZ06_9CHLO</name>
<evidence type="ECO:0000256" key="6">
    <source>
        <dbReference type="ARBA" id="ARBA00022792"/>
    </source>
</evidence>
<comment type="function">
    <text evidence="1">Accessory subunit of the mitochondrial membrane respiratory chain NADH dehydrogenase (Complex I), that is believed not to be involved in catalysis. Complex I functions in the transfer of electrons from NADH to the respiratory chain. The immediate electron acceptor for the enzyme is believed to be ubiquinone.</text>
</comment>
<comment type="caution">
    <text evidence="12">The sequence shown here is derived from an EMBL/GenBank/DDBJ whole genome shotgun (WGS) entry which is preliminary data.</text>
</comment>
<dbReference type="SMART" id="SM00916">
    <property type="entry name" value="L51_S25_CI-B8"/>
    <property type="match status" value="1"/>
</dbReference>
<feature type="domain" description="Ribosomal protein/NADH dehydrogenase" evidence="11">
    <location>
        <begin position="17"/>
        <end position="89"/>
    </location>
</feature>
<dbReference type="PANTHER" id="PTHR12878:SF0">
    <property type="entry name" value="NADH DEHYDROGENASE [UBIQUINONE] 1 ALPHA SUBCOMPLEX SUBUNIT 2"/>
    <property type="match status" value="1"/>
</dbReference>
<dbReference type="EMBL" id="LGRX02030669">
    <property type="protein sequence ID" value="KAK3245407.1"/>
    <property type="molecule type" value="Genomic_DNA"/>
</dbReference>
<organism evidence="12 13">
    <name type="scientific">Cymbomonas tetramitiformis</name>
    <dbReference type="NCBI Taxonomy" id="36881"/>
    <lineage>
        <taxon>Eukaryota</taxon>
        <taxon>Viridiplantae</taxon>
        <taxon>Chlorophyta</taxon>
        <taxon>Pyramimonadophyceae</taxon>
        <taxon>Pyramimonadales</taxon>
        <taxon>Pyramimonadaceae</taxon>
        <taxon>Cymbomonas</taxon>
    </lineage>
</organism>
<evidence type="ECO:0000256" key="5">
    <source>
        <dbReference type="ARBA" id="ARBA00022660"/>
    </source>
</evidence>
<evidence type="ECO:0000256" key="7">
    <source>
        <dbReference type="ARBA" id="ARBA00022982"/>
    </source>
</evidence>
<dbReference type="PIRSF" id="PIRSF005822">
    <property type="entry name" value="NDUA2"/>
    <property type="match status" value="1"/>
</dbReference>